<dbReference type="OrthoDB" id="91657at2759"/>
<feature type="signal peptide" evidence="1">
    <location>
        <begin position="1"/>
        <end position="18"/>
    </location>
</feature>
<accession>A0A9W7DAD1</accession>
<organism evidence="2 3">
    <name type="scientific">Phytophthora fragariaefolia</name>
    <dbReference type="NCBI Taxonomy" id="1490495"/>
    <lineage>
        <taxon>Eukaryota</taxon>
        <taxon>Sar</taxon>
        <taxon>Stramenopiles</taxon>
        <taxon>Oomycota</taxon>
        <taxon>Peronosporomycetes</taxon>
        <taxon>Peronosporales</taxon>
        <taxon>Peronosporaceae</taxon>
        <taxon>Phytophthora</taxon>
    </lineage>
</organism>
<reference evidence="2" key="1">
    <citation type="submission" date="2023-04" db="EMBL/GenBank/DDBJ databases">
        <title>Phytophthora fragariaefolia NBRC 109709.</title>
        <authorList>
            <person name="Ichikawa N."/>
            <person name="Sato H."/>
            <person name="Tonouchi N."/>
        </authorList>
    </citation>
    <scope>NUCLEOTIDE SEQUENCE</scope>
    <source>
        <strain evidence="2">NBRC 109709</strain>
    </source>
</reference>
<dbReference type="EMBL" id="BSXT01005576">
    <property type="protein sequence ID" value="GMF60935.1"/>
    <property type="molecule type" value="Genomic_DNA"/>
</dbReference>
<comment type="caution">
    <text evidence="2">The sequence shown here is derived from an EMBL/GenBank/DDBJ whole genome shotgun (WGS) entry which is preliminary data.</text>
</comment>
<keyword evidence="1" id="KW-0732">Signal</keyword>
<sequence length="163" mass="17899">MQLLWVLCASMIYLGLHGSVIATTEADFNGYHKIYSAPNYKNAIITVNFNYASRCYSFDCDSLDNKAASAKWSKLPNSTSDTLIVFSETDCTGHKSTIRLSKTTTVSDFKVMKGTISSFIVKTKATTSAAIAKRGKSNICNWKRVGTGDIAEEDPALALFFRP</sequence>
<proteinExistence type="predicted"/>
<protein>
    <submittedName>
        <fullName evidence="2">Unnamed protein product</fullName>
    </submittedName>
</protein>
<gene>
    <name evidence="2" type="ORF">Pfra01_002650300</name>
</gene>
<evidence type="ECO:0000256" key="1">
    <source>
        <dbReference type="SAM" id="SignalP"/>
    </source>
</evidence>
<keyword evidence="3" id="KW-1185">Reference proteome</keyword>
<dbReference type="AlphaFoldDB" id="A0A9W7DAD1"/>
<evidence type="ECO:0000313" key="2">
    <source>
        <dbReference type="EMBL" id="GMF60935.1"/>
    </source>
</evidence>
<dbReference type="Proteomes" id="UP001165121">
    <property type="component" value="Unassembled WGS sequence"/>
</dbReference>
<evidence type="ECO:0000313" key="3">
    <source>
        <dbReference type="Proteomes" id="UP001165121"/>
    </source>
</evidence>
<feature type="chain" id="PRO_5040823887" evidence="1">
    <location>
        <begin position="19"/>
        <end position="163"/>
    </location>
</feature>
<name>A0A9W7DAD1_9STRA</name>